<protein>
    <recommendedName>
        <fullName evidence="1">C2H2-type domain-containing protein</fullName>
    </recommendedName>
</protein>
<feature type="domain" description="C2H2-type" evidence="1">
    <location>
        <begin position="2"/>
        <end position="29"/>
    </location>
</feature>
<dbReference type="Gene3D" id="3.30.160.60">
    <property type="entry name" value="Classic Zinc Finger"/>
    <property type="match status" value="1"/>
</dbReference>
<dbReference type="AlphaFoldDB" id="A0A0C5BW99"/>
<proteinExistence type="predicted"/>
<sequence length="43" mass="5321">MHQCYYCEQIFDSKEALYDHVEVHSDTERNKEIMDRKKKSEKK</sequence>
<dbReference type="PROSITE" id="PS00028">
    <property type="entry name" value="ZINC_FINGER_C2H2_1"/>
    <property type="match status" value="1"/>
</dbReference>
<reference evidence="3" key="1">
    <citation type="submission" date="2015-02" db="EMBL/GenBank/DDBJ databases">
        <title>Characterization of two novel Thaumarchaeota isolated from the Northern Adriatic Sea.</title>
        <authorList>
            <person name="Bayer B."/>
            <person name="Vojvoda J."/>
            <person name="Offre P."/>
            <person name="Srivastava A."/>
            <person name="Elisabeth N."/>
            <person name="Garcia J.A.L."/>
            <person name="Schleper C."/>
            <person name="Herndl G.J."/>
        </authorList>
    </citation>
    <scope>NUCLEOTIDE SEQUENCE [LARGE SCALE GENOMIC DNA]</scope>
    <source>
        <strain evidence="3">D3C</strain>
    </source>
</reference>
<keyword evidence="3" id="KW-1185">Reference proteome</keyword>
<dbReference type="HOGENOM" id="CLU_211855_0_0_2"/>
<evidence type="ECO:0000313" key="3">
    <source>
        <dbReference type="Proteomes" id="UP000032027"/>
    </source>
</evidence>
<evidence type="ECO:0000259" key="1">
    <source>
        <dbReference type="PROSITE" id="PS50157"/>
    </source>
</evidence>
<dbReference type="STRING" id="1582439.NPIRD3C_1302"/>
<organism evidence="2 3">
    <name type="scientific">Nitrosopumilus piranensis</name>
    <dbReference type="NCBI Taxonomy" id="1582439"/>
    <lineage>
        <taxon>Archaea</taxon>
        <taxon>Nitrososphaerota</taxon>
        <taxon>Nitrososphaeria</taxon>
        <taxon>Nitrosopumilales</taxon>
        <taxon>Nitrosopumilaceae</taxon>
        <taxon>Nitrosopumilus</taxon>
    </lineage>
</organism>
<reference evidence="2 3" key="3">
    <citation type="journal article" date="2019" name="Int. J. Syst. Evol. Microbiol.">
        <title>Nitrosopumilus adriaticus sp. nov. and Nitrosopumilus piranensis sp. nov., two ammonia-oxidizing archaea from the Adriatic Sea and members of the class Nitrososphaeria.</title>
        <authorList>
            <person name="Bayer B."/>
            <person name="Vojvoda J."/>
            <person name="Reinthaler T."/>
            <person name="Reyes C."/>
            <person name="Pinto M."/>
            <person name="Herndl G.J."/>
        </authorList>
    </citation>
    <scope>NUCLEOTIDE SEQUENCE [LARGE SCALE GENOMIC DNA]</scope>
    <source>
        <strain evidence="2 3">D3C</strain>
    </source>
</reference>
<dbReference type="PROSITE" id="PS50157">
    <property type="entry name" value="ZINC_FINGER_C2H2_2"/>
    <property type="match status" value="1"/>
</dbReference>
<dbReference type="EMBL" id="CP010868">
    <property type="protein sequence ID" value="AJM92514.1"/>
    <property type="molecule type" value="Genomic_DNA"/>
</dbReference>
<dbReference type="PATRIC" id="fig|1582439.9.peg.1344"/>
<accession>A0A0C5BW99</accession>
<dbReference type="SUPFAM" id="SSF57667">
    <property type="entry name" value="beta-beta-alpha zinc fingers"/>
    <property type="match status" value="1"/>
</dbReference>
<dbReference type="Proteomes" id="UP000032027">
    <property type="component" value="Chromosome"/>
</dbReference>
<evidence type="ECO:0000313" key="2">
    <source>
        <dbReference type="EMBL" id="AJM92514.1"/>
    </source>
</evidence>
<dbReference type="InterPro" id="IPR036236">
    <property type="entry name" value="Znf_C2H2_sf"/>
</dbReference>
<name>A0A0C5BW99_9ARCH</name>
<gene>
    <name evidence="2" type="ORF">NPIRD3C_1302</name>
</gene>
<dbReference type="KEGG" id="nid:NPIRD3C_1302"/>
<reference evidence="2 3" key="2">
    <citation type="journal article" date="2016" name="ISME J.">
        <title>Physiological and genomic characterization of two novel marine thaumarchaeal strains indicates niche differentiation.</title>
        <authorList>
            <person name="Bayer B."/>
            <person name="Vojvoda J."/>
            <person name="Offre P."/>
            <person name="Alves R.J."/>
            <person name="Elisabeth N.H."/>
            <person name="Garcia J.A."/>
            <person name="Volland J.M."/>
            <person name="Srivastava A."/>
            <person name="Schleper C."/>
            <person name="Herndl G.J."/>
        </authorList>
    </citation>
    <scope>NUCLEOTIDE SEQUENCE [LARGE SCALE GENOMIC DNA]</scope>
    <source>
        <strain evidence="2 3">D3C</strain>
    </source>
</reference>
<dbReference type="InterPro" id="IPR013087">
    <property type="entry name" value="Znf_C2H2_type"/>
</dbReference>